<evidence type="ECO:0000256" key="7">
    <source>
        <dbReference type="ARBA" id="ARBA00034754"/>
    </source>
</evidence>
<dbReference type="InterPro" id="IPR008921">
    <property type="entry name" value="DNA_pol3_clamp-load_cplx_C"/>
</dbReference>
<dbReference type="OrthoDB" id="9775929at2"/>
<keyword evidence="5" id="KW-0235">DNA replication</keyword>
<dbReference type="InterPro" id="IPR010372">
    <property type="entry name" value="DNA_pol3_delta_N"/>
</dbReference>
<dbReference type="GO" id="GO:0009360">
    <property type="term" value="C:DNA polymerase III complex"/>
    <property type="evidence" value="ECO:0007669"/>
    <property type="project" value="InterPro"/>
</dbReference>
<evidence type="ECO:0000256" key="3">
    <source>
        <dbReference type="ARBA" id="ARBA00022679"/>
    </source>
</evidence>
<dbReference type="InterPro" id="IPR048466">
    <property type="entry name" value="DNA_pol3_delta-like_C"/>
</dbReference>
<keyword evidence="6" id="KW-0239">DNA-directed DNA polymerase</keyword>
<dbReference type="InterPro" id="IPR027417">
    <property type="entry name" value="P-loop_NTPase"/>
</dbReference>
<organism evidence="11 12">
    <name type="scientific">Alkalicoccus urumqiensis</name>
    <name type="common">Bacillus urumqiensis</name>
    <dbReference type="NCBI Taxonomy" id="1548213"/>
    <lineage>
        <taxon>Bacteria</taxon>
        <taxon>Bacillati</taxon>
        <taxon>Bacillota</taxon>
        <taxon>Bacilli</taxon>
        <taxon>Bacillales</taxon>
        <taxon>Bacillaceae</taxon>
        <taxon>Alkalicoccus</taxon>
    </lineage>
</organism>
<dbReference type="NCBIfam" id="TIGR01128">
    <property type="entry name" value="holA"/>
    <property type="match status" value="1"/>
</dbReference>
<dbReference type="PANTHER" id="PTHR34388">
    <property type="entry name" value="DNA POLYMERASE III SUBUNIT DELTA"/>
    <property type="match status" value="1"/>
</dbReference>
<dbReference type="GO" id="GO:0006261">
    <property type="term" value="P:DNA-templated DNA replication"/>
    <property type="evidence" value="ECO:0007669"/>
    <property type="project" value="TreeGrafter"/>
</dbReference>
<feature type="domain" description="DNA polymerase III delta N-terminal" evidence="9">
    <location>
        <begin position="19"/>
        <end position="144"/>
    </location>
</feature>
<evidence type="ECO:0000256" key="6">
    <source>
        <dbReference type="ARBA" id="ARBA00022932"/>
    </source>
</evidence>
<comment type="similarity">
    <text evidence="7">Belongs to the DNA polymerase HolA subunit family.</text>
</comment>
<dbReference type="PANTHER" id="PTHR34388:SF1">
    <property type="entry name" value="DNA POLYMERASE III SUBUNIT DELTA"/>
    <property type="match status" value="1"/>
</dbReference>
<dbReference type="RefSeq" id="WP_105959643.1">
    <property type="nucleotide sequence ID" value="NZ_PVNS01000010.1"/>
</dbReference>
<evidence type="ECO:0000256" key="8">
    <source>
        <dbReference type="ARBA" id="ARBA00049244"/>
    </source>
</evidence>
<dbReference type="SUPFAM" id="SSF52540">
    <property type="entry name" value="P-loop containing nucleoside triphosphate hydrolases"/>
    <property type="match status" value="1"/>
</dbReference>
<evidence type="ECO:0000259" key="9">
    <source>
        <dbReference type="Pfam" id="PF06144"/>
    </source>
</evidence>
<dbReference type="Pfam" id="PF06144">
    <property type="entry name" value="DNA_pol3_delta"/>
    <property type="match status" value="1"/>
</dbReference>
<keyword evidence="12" id="KW-1185">Reference proteome</keyword>
<proteinExistence type="inferred from homology"/>
<sequence>MSYLERVKELKRGEIKPLYLLYGTESYLVEDITQRIIRNSLEQGEEEMNLIRLDMEETPVDLAVEEAYTFPFFGARKVVILKNAYFLTGQKRKEQVEHTVQKLADYAASPSEETVLIVQVPAEKPDERKKAVKLLRKHGAVLDASPLQESELQRWMTSRVEEEGASLGQGAAQRLLELAGTNLLVLSSELNKLAIRAGDGPIERRHVEELTARSLEQDIFALVDAVVKQDVTTAVRIYHDLLKQKESPLKITALMVRQFRILYQVKQLMQQGYGEKMIASRLKLHPYPVKLAARQARSFESSYLLRILDELAELDFRIKTGGVEEQFGVEWFLLSRNRREAGL</sequence>
<evidence type="ECO:0000256" key="4">
    <source>
        <dbReference type="ARBA" id="ARBA00022695"/>
    </source>
</evidence>
<dbReference type="GO" id="GO:0003887">
    <property type="term" value="F:DNA-directed DNA polymerase activity"/>
    <property type="evidence" value="ECO:0007669"/>
    <property type="project" value="UniProtKB-KW"/>
</dbReference>
<protein>
    <recommendedName>
        <fullName evidence="2">DNA polymerase III subunit delta</fullName>
        <ecNumber evidence="1">2.7.7.7</ecNumber>
    </recommendedName>
</protein>
<comment type="caution">
    <text evidence="11">The sequence shown here is derived from an EMBL/GenBank/DDBJ whole genome shotgun (WGS) entry which is preliminary data.</text>
</comment>
<dbReference type="Pfam" id="PF21694">
    <property type="entry name" value="DNA_pol3_delta_C"/>
    <property type="match status" value="1"/>
</dbReference>
<evidence type="ECO:0000313" key="11">
    <source>
        <dbReference type="EMBL" id="PRO65087.1"/>
    </source>
</evidence>
<dbReference type="Gene3D" id="3.40.50.300">
    <property type="entry name" value="P-loop containing nucleotide triphosphate hydrolases"/>
    <property type="match status" value="1"/>
</dbReference>
<dbReference type="GO" id="GO:0003677">
    <property type="term" value="F:DNA binding"/>
    <property type="evidence" value="ECO:0007669"/>
    <property type="project" value="InterPro"/>
</dbReference>
<dbReference type="EMBL" id="PVNS01000010">
    <property type="protein sequence ID" value="PRO65087.1"/>
    <property type="molecule type" value="Genomic_DNA"/>
</dbReference>
<keyword evidence="4" id="KW-0548">Nucleotidyltransferase</keyword>
<dbReference type="AlphaFoldDB" id="A0A2P6MFP5"/>
<accession>A0A2P6MFP5</accession>
<dbReference type="Gene3D" id="1.10.8.60">
    <property type="match status" value="1"/>
</dbReference>
<evidence type="ECO:0000313" key="12">
    <source>
        <dbReference type="Proteomes" id="UP000243650"/>
    </source>
</evidence>
<evidence type="ECO:0000259" key="10">
    <source>
        <dbReference type="Pfam" id="PF21694"/>
    </source>
</evidence>
<dbReference type="Gene3D" id="1.20.272.10">
    <property type="match status" value="1"/>
</dbReference>
<dbReference type="InterPro" id="IPR005790">
    <property type="entry name" value="DNA_polIII_delta"/>
</dbReference>
<evidence type="ECO:0000256" key="2">
    <source>
        <dbReference type="ARBA" id="ARBA00017703"/>
    </source>
</evidence>
<reference evidence="11 12" key="1">
    <citation type="submission" date="2018-03" db="EMBL/GenBank/DDBJ databases">
        <title>Bacillus urumqiensis sp. nov., a moderately haloalkaliphilic bacterium isolated from a salt lake.</title>
        <authorList>
            <person name="Zhao B."/>
            <person name="Liao Z."/>
        </authorList>
    </citation>
    <scope>NUCLEOTIDE SEQUENCE [LARGE SCALE GENOMIC DNA]</scope>
    <source>
        <strain evidence="11 12">BZ-SZ-XJ18</strain>
    </source>
</reference>
<comment type="catalytic activity">
    <reaction evidence="8">
        <text>DNA(n) + a 2'-deoxyribonucleoside 5'-triphosphate = DNA(n+1) + diphosphate</text>
        <dbReference type="Rhea" id="RHEA:22508"/>
        <dbReference type="Rhea" id="RHEA-COMP:17339"/>
        <dbReference type="Rhea" id="RHEA-COMP:17340"/>
        <dbReference type="ChEBI" id="CHEBI:33019"/>
        <dbReference type="ChEBI" id="CHEBI:61560"/>
        <dbReference type="ChEBI" id="CHEBI:173112"/>
        <dbReference type="EC" id="2.7.7.7"/>
    </reaction>
</comment>
<evidence type="ECO:0000256" key="1">
    <source>
        <dbReference type="ARBA" id="ARBA00012417"/>
    </source>
</evidence>
<evidence type="ECO:0000256" key="5">
    <source>
        <dbReference type="ARBA" id="ARBA00022705"/>
    </source>
</evidence>
<dbReference type="Proteomes" id="UP000243650">
    <property type="component" value="Unassembled WGS sequence"/>
</dbReference>
<dbReference type="EC" id="2.7.7.7" evidence="1"/>
<name>A0A2P6MFP5_ALKUR</name>
<keyword evidence="3" id="KW-0808">Transferase</keyword>
<dbReference type="SUPFAM" id="SSF48019">
    <property type="entry name" value="post-AAA+ oligomerization domain-like"/>
    <property type="match status" value="1"/>
</dbReference>
<gene>
    <name evidence="11" type="ORF">C6I21_11615</name>
</gene>
<feature type="domain" description="DNA polymerase III delta subunit-like C-terminal" evidence="10">
    <location>
        <begin position="216"/>
        <end position="335"/>
    </location>
</feature>